<dbReference type="Proteomes" id="UP000177328">
    <property type="component" value="Unassembled WGS sequence"/>
</dbReference>
<evidence type="ECO:0000313" key="2">
    <source>
        <dbReference type="Proteomes" id="UP000177328"/>
    </source>
</evidence>
<dbReference type="EMBL" id="MFDD01000002">
    <property type="protein sequence ID" value="OGE41216.1"/>
    <property type="molecule type" value="Genomic_DNA"/>
</dbReference>
<gene>
    <name evidence="1" type="ORF">A3D25_01655</name>
</gene>
<accession>A0A1F5KJV3</accession>
<comment type="caution">
    <text evidence="1">The sequence shown here is derived from an EMBL/GenBank/DDBJ whole genome shotgun (WGS) entry which is preliminary data.</text>
</comment>
<reference evidence="1 2" key="1">
    <citation type="journal article" date="2016" name="Nat. Commun.">
        <title>Thousands of microbial genomes shed light on interconnected biogeochemical processes in an aquifer system.</title>
        <authorList>
            <person name="Anantharaman K."/>
            <person name="Brown C.T."/>
            <person name="Hug L.A."/>
            <person name="Sharon I."/>
            <person name="Castelle C.J."/>
            <person name="Probst A.J."/>
            <person name="Thomas B.C."/>
            <person name="Singh A."/>
            <person name="Wilkins M.J."/>
            <person name="Karaoz U."/>
            <person name="Brodie E.L."/>
            <person name="Williams K.H."/>
            <person name="Hubbard S.S."/>
            <person name="Banfield J.F."/>
        </authorList>
    </citation>
    <scope>NUCLEOTIDE SEQUENCE [LARGE SCALE GENOMIC DNA]</scope>
</reference>
<proteinExistence type="predicted"/>
<organism evidence="1 2">
    <name type="scientific">Candidatus Daviesbacteria bacterium RIFCSPHIGHO2_02_FULL_43_12</name>
    <dbReference type="NCBI Taxonomy" id="1797776"/>
    <lineage>
        <taxon>Bacteria</taxon>
        <taxon>Candidatus Daviesiibacteriota</taxon>
    </lineage>
</organism>
<dbReference type="AlphaFoldDB" id="A0A1F5KJV3"/>
<name>A0A1F5KJV3_9BACT</name>
<sequence>MLLFNKSKDKLSSRRQIQIKEVKDGILVLPNHEYRVVIETSSINFELKSDEEQDVLIDGFQNFLNSLPSQLQVLVRVREVDIDGYLEKISKSKQTEKERVYKDQIDNYSEFIKDLVAGNKILSRKFFVVIPYKHIDSNKDFNLIKEQIHLSRDIVLRGLEKLGIKAKVLDSIELIRLFYSSYNPSQLKTQELSAHTIGEVLKGIHA</sequence>
<protein>
    <submittedName>
        <fullName evidence="1">Uncharacterized protein</fullName>
    </submittedName>
</protein>
<evidence type="ECO:0000313" key="1">
    <source>
        <dbReference type="EMBL" id="OGE41216.1"/>
    </source>
</evidence>